<gene>
    <name evidence="1" type="ORF">AUEXF2481DRAFT_471008</name>
</gene>
<dbReference type="AlphaFoldDB" id="A0A074YKH1"/>
<dbReference type="OrthoDB" id="10377279at2759"/>
<dbReference type="RefSeq" id="XP_013347017.1">
    <property type="nucleotide sequence ID" value="XM_013491563.1"/>
</dbReference>
<evidence type="ECO:0000313" key="2">
    <source>
        <dbReference type="Proteomes" id="UP000030641"/>
    </source>
</evidence>
<keyword evidence="2" id="KW-1185">Reference proteome</keyword>
<dbReference type="GeneID" id="25368242"/>
<proteinExistence type="predicted"/>
<organism evidence="1 2">
    <name type="scientific">Aureobasidium subglaciale (strain EXF-2481)</name>
    <name type="common">Aureobasidium pullulans var. subglaciale</name>
    <dbReference type="NCBI Taxonomy" id="1043005"/>
    <lineage>
        <taxon>Eukaryota</taxon>
        <taxon>Fungi</taxon>
        <taxon>Dikarya</taxon>
        <taxon>Ascomycota</taxon>
        <taxon>Pezizomycotina</taxon>
        <taxon>Dothideomycetes</taxon>
        <taxon>Dothideomycetidae</taxon>
        <taxon>Dothideales</taxon>
        <taxon>Saccotheciaceae</taxon>
        <taxon>Aureobasidium</taxon>
    </lineage>
</organism>
<name>A0A074YKH1_AURSE</name>
<protein>
    <submittedName>
        <fullName evidence="1">Uncharacterized protein</fullName>
    </submittedName>
</protein>
<dbReference type="InParanoid" id="A0A074YKH1"/>
<accession>A0A074YKH1</accession>
<evidence type="ECO:0000313" key="1">
    <source>
        <dbReference type="EMBL" id="KEQ98160.1"/>
    </source>
</evidence>
<reference evidence="1 2" key="1">
    <citation type="journal article" date="2014" name="BMC Genomics">
        <title>Genome sequencing of four Aureobasidium pullulans varieties: biotechnological potential, stress tolerance, and description of new species.</title>
        <authorList>
            <person name="Gostin Ar C."/>
            <person name="Ohm R.A."/>
            <person name="Kogej T."/>
            <person name="Sonjak S."/>
            <person name="Turk M."/>
            <person name="Zajc J."/>
            <person name="Zalar P."/>
            <person name="Grube M."/>
            <person name="Sun H."/>
            <person name="Han J."/>
            <person name="Sharma A."/>
            <person name="Chiniquy J."/>
            <person name="Ngan C.Y."/>
            <person name="Lipzen A."/>
            <person name="Barry K."/>
            <person name="Grigoriev I.V."/>
            <person name="Gunde-Cimerman N."/>
        </authorList>
    </citation>
    <scope>NUCLEOTIDE SEQUENCE [LARGE SCALE GENOMIC DNA]</scope>
    <source>
        <strain evidence="1 2">EXF-2481</strain>
    </source>
</reference>
<dbReference type="Proteomes" id="UP000030641">
    <property type="component" value="Unassembled WGS sequence"/>
</dbReference>
<dbReference type="EMBL" id="KL584752">
    <property type="protein sequence ID" value="KEQ98160.1"/>
    <property type="molecule type" value="Genomic_DNA"/>
</dbReference>
<dbReference type="HOGENOM" id="CLU_2512268_0_0_1"/>
<sequence>MLDIVSKYGIEDPVETKDRINHNGGVVPPGILEAKSVSQKRMLCIWIHQTPVHDNVPDTAVNAVDSCPEDEQRSQLFAFVVTPQT</sequence>